<feature type="signal peptide" evidence="1">
    <location>
        <begin position="1"/>
        <end position="43"/>
    </location>
</feature>
<dbReference type="SMART" id="SM00710">
    <property type="entry name" value="PbH1"/>
    <property type="match status" value="8"/>
</dbReference>
<feature type="chain" id="PRO_5039660435" description="Right handed beta helix domain-containing protein" evidence="1">
    <location>
        <begin position="44"/>
        <end position="595"/>
    </location>
</feature>
<dbReference type="RefSeq" id="WP_267780078.1">
    <property type="nucleotide sequence ID" value="NZ_CP113089.1"/>
</dbReference>
<dbReference type="Proteomes" id="UP001164706">
    <property type="component" value="Chromosome"/>
</dbReference>
<accession>A0A9E8MIX6</accession>
<dbReference type="InterPro" id="IPR012334">
    <property type="entry name" value="Pectin_lyas_fold"/>
</dbReference>
<dbReference type="InterPro" id="IPR006626">
    <property type="entry name" value="PbH1"/>
</dbReference>
<dbReference type="SUPFAM" id="SSF51126">
    <property type="entry name" value="Pectin lyase-like"/>
    <property type="match status" value="1"/>
</dbReference>
<keyword evidence="1" id="KW-0732">Signal</keyword>
<evidence type="ECO:0000256" key="1">
    <source>
        <dbReference type="SAM" id="SignalP"/>
    </source>
</evidence>
<evidence type="ECO:0008006" key="4">
    <source>
        <dbReference type="Google" id="ProtNLM"/>
    </source>
</evidence>
<organism evidence="2 3">
    <name type="scientific">Microcella daejeonensis</name>
    <dbReference type="NCBI Taxonomy" id="2994971"/>
    <lineage>
        <taxon>Bacteria</taxon>
        <taxon>Bacillati</taxon>
        <taxon>Actinomycetota</taxon>
        <taxon>Actinomycetes</taxon>
        <taxon>Micrococcales</taxon>
        <taxon>Microbacteriaceae</taxon>
        <taxon>Microcella</taxon>
    </lineage>
</organism>
<dbReference type="InterPro" id="IPR011050">
    <property type="entry name" value="Pectin_lyase_fold/virulence"/>
</dbReference>
<name>A0A9E8MIX6_9MICO</name>
<dbReference type="Gene3D" id="2.160.20.10">
    <property type="entry name" value="Single-stranded right-handed beta-helix, Pectin lyase-like"/>
    <property type="match status" value="1"/>
</dbReference>
<dbReference type="EMBL" id="CP113089">
    <property type="protein sequence ID" value="WAB80409.1"/>
    <property type="molecule type" value="Genomic_DNA"/>
</dbReference>
<sequence>MRRSQLPFSSSPHRSIRRRVASSVAISASFALLSTLIGGPAVAAPGDPIQSAVSISEPSTCSSRIYVSPTGNNTANGATPQTAWQTVARVNSATVLPGTCVLFEDSSTFAGRLTLSGGDANNAASRVTVGTYITGTPTTATRARLRGLLILNVGGVTVQDLTVIANGTTVLNGIELSNTLGNNNRRPGVTVQRVDVTGFPLSGILIGGKNASNTSKSGFSNVLIQQVDSYGNGDAGIQSFGNLCDANNANYSHLNVTVRQVAVFDNLGVPNKMVPNCSGAMEATNSGNGIVLGDVKDSLIEQSFAFRNGANNNFGGGGPVGIWAYNADNIVIQNNTSYSNRSATKDGGGFDLDGGVINSVMQYNYSYDNTGAGYLVFQYEGARPLNNNMVRYNISRNDGRGVAGGIAYGGIVIGKFGNVTGPTNTFVYGNSIYVSPSASSPEPPAGIRVWNGAEAYFYNNSIHTSGAAPLVSVEANTSTQFLGNNYFRADGFKAYTNAANFSDVGATLVSTLAGWADGYKTASTPGYATTVVTSSAVFVDANNFGLGATSALRNAGVNVTTVGDDVRFPVTRDYFGVTLPPANGQQYSIGASQGL</sequence>
<evidence type="ECO:0000313" key="2">
    <source>
        <dbReference type="EMBL" id="WAB80409.1"/>
    </source>
</evidence>
<dbReference type="AlphaFoldDB" id="A0A9E8MIX6"/>
<evidence type="ECO:0000313" key="3">
    <source>
        <dbReference type="Proteomes" id="UP001164706"/>
    </source>
</evidence>
<keyword evidence="3" id="KW-1185">Reference proteome</keyword>
<proteinExistence type="predicted"/>
<reference evidence="2" key="1">
    <citation type="submission" date="2022-11" db="EMBL/GenBank/DDBJ databases">
        <title>Description of Microcella daejonensis nov. sp, isolated from riverside soil.</title>
        <authorList>
            <person name="Molina K.M."/>
            <person name="Kim S.B."/>
        </authorList>
    </citation>
    <scope>NUCLEOTIDE SEQUENCE</scope>
    <source>
        <strain evidence="2">MMS21-STM12</strain>
    </source>
</reference>
<gene>
    <name evidence="2" type="ORF">OVN18_07435</name>
</gene>
<dbReference type="KEGG" id="mdb:OVN18_07435"/>
<protein>
    <recommendedName>
        <fullName evidence="4">Right handed beta helix domain-containing protein</fullName>
    </recommendedName>
</protein>